<gene>
    <name evidence="1" type="ORF">BB934_38340</name>
</gene>
<dbReference type="EMBL" id="CP016619">
    <property type="protein sequence ID" value="ANY84114.1"/>
    <property type="molecule type" value="Genomic_DNA"/>
</dbReference>
<accession>A0A1B2EVY2</accession>
<keyword evidence="1" id="KW-0614">Plasmid</keyword>
<reference evidence="1" key="1">
    <citation type="submission" date="2016-07" db="EMBL/GenBank/DDBJ databases">
        <title>Microvirga ossetica sp. nov. a new species of rhizobia isolated from root nodules of the legume species Vicia alpestris Steven originated from North Ossetia region in the Caucasus.</title>
        <authorList>
            <person name="Safronova V.I."/>
            <person name="Kuznetsova I.G."/>
            <person name="Sazanova A.L."/>
            <person name="Belimov A."/>
            <person name="Andronov E."/>
            <person name="Osledkin Y.S."/>
            <person name="Onishchuk O.P."/>
            <person name="Kurchak O.N."/>
            <person name="Shaposhnikov A.I."/>
            <person name="Willems A."/>
            <person name="Tikhonovich I.A."/>
        </authorList>
    </citation>
    <scope>NUCLEOTIDE SEQUENCE [LARGE SCALE GENOMIC DNA]</scope>
    <source>
        <strain evidence="1">V5/3M</strain>
        <plasmid evidence="1">unnamed2</plasmid>
    </source>
</reference>
<dbReference type="KEGG" id="moc:BB934_38340"/>
<geneLocation type="plasmid" evidence="1">
    <name>unnamed2</name>
</geneLocation>
<proteinExistence type="predicted"/>
<evidence type="ECO:0000313" key="1">
    <source>
        <dbReference type="EMBL" id="ANY84114.1"/>
    </source>
</evidence>
<name>A0A1B2EVY2_9HYPH</name>
<dbReference type="AlphaFoldDB" id="A0A1B2EVY2"/>
<sequence>MILALRNFRRFGTLLLVAWDLPNAHRSHITIALIAAHPQDYAVAYLLAYALGLNPKEHCNALVKRAMVNALPGPSPT</sequence>
<organism evidence="1">
    <name type="scientific">Microvirga ossetica</name>
    <dbReference type="NCBI Taxonomy" id="1882682"/>
    <lineage>
        <taxon>Bacteria</taxon>
        <taxon>Pseudomonadati</taxon>
        <taxon>Pseudomonadota</taxon>
        <taxon>Alphaproteobacteria</taxon>
        <taxon>Hyphomicrobiales</taxon>
        <taxon>Methylobacteriaceae</taxon>
        <taxon>Microvirga</taxon>
    </lineage>
</organism>
<dbReference type="OrthoDB" id="7238295at2"/>
<protein>
    <submittedName>
        <fullName evidence="1">Uncharacterized protein</fullName>
    </submittedName>
</protein>